<keyword evidence="3 9" id="KW-1003">Cell membrane</keyword>
<keyword evidence="4 9" id="KW-0812">Transmembrane</keyword>
<dbReference type="PANTHER" id="PTHR33910">
    <property type="entry name" value="PROTEIN TRANSLOCASE SUBUNIT SECE"/>
    <property type="match status" value="1"/>
</dbReference>
<evidence type="ECO:0000256" key="5">
    <source>
        <dbReference type="ARBA" id="ARBA00022927"/>
    </source>
</evidence>
<dbReference type="GO" id="GO:0008320">
    <property type="term" value="F:protein transmembrane transporter activity"/>
    <property type="evidence" value="ECO:0007669"/>
    <property type="project" value="UniProtKB-UniRule"/>
</dbReference>
<proteinExistence type="inferred from homology"/>
<accession>A0A932YZ05</accession>
<dbReference type="Pfam" id="PF00584">
    <property type="entry name" value="SecE"/>
    <property type="match status" value="1"/>
</dbReference>
<evidence type="ECO:0000256" key="9">
    <source>
        <dbReference type="HAMAP-Rule" id="MF_00422"/>
    </source>
</evidence>
<dbReference type="InterPro" id="IPR038379">
    <property type="entry name" value="SecE_sf"/>
</dbReference>
<dbReference type="Gene3D" id="1.20.5.1030">
    <property type="entry name" value="Preprotein translocase secy subunit"/>
    <property type="match status" value="1"/>
</dbReference>
<feature type="transmembrane region" description="Helical" evidence="9">
    <location>
        <begin position="30"/>
        <end position="56"/>
    </location>
</feature>
<dbReference type="HAMAP" id="MF_00422">
    <property type="entry name" value="SecE"/>
    <property type="match status" value="1"/>
</dbReference>
<comment type="function">
    <text evidence="9">Essential subunit of the Sec protein translocation channel SecYEG. Clamps together the 2 halves of SecY. May contact the channel plug during translocation.</text>
</comment>
<keyword evidence="8 9" id="KW-0472">Membrane</keyword>
<evidence type="ECO:0000256" key="7">
    <source>
        <dbReference type="ARBA" id="ARBA00023010"/>
    </source>
</evidence>
<evidence type="ECO:0000256" key="4">
    <source>
        <dbReference type="ARBA" id="ARBA00022692"/>
    </source>
</evidence>
<dbReference type="Proteomes" id="UP000756703">
    <property type="component" value="Unassembled WGS sequence"/>
</dbReference>
<protein>
    <recommendedName>
        <fullName evidence="9">Protein translocase subunit SecE</fullName>
    </recommendedName>
</protein>
<dbReference type="InterPro" id="IPR001901">
    <property type="entry name" value="Translocase_SecE/Sec61-g"/>
</dbReference>
<keyword evidence="5 9" id="KW-0653">Protein transport</keyword>
<evidence type="ECO:0000256" key="8">
    <source>
        <dbReference type="ARBA" id="ARBA00023136"/>
    </source>
</evidence>
<evidence type="ECO:0000256" key="2">
    <source>
        <dbReference type="ARBA" id="ARBA00022448"/>
    </source>
</evidence>
<dbReference type="GO" id="GO:0065002">
    <property type="term" value="P:intracellular protein transmembrane transport"/>
    <property type="evidence" value="ECO:0007669"/>
    <property type="project" value="UniProtKB-UniRule"/>
</dbReference>
<comment type="similarity">
    <text evidence="9">Belongs to the SecE/SEC61-gamma family.</text>
</comment>
<evidence type="ECO:0000256" key="3">
    <source>
        <dbReference type="ARBA" id="ARBA00022475"/>
    </source>
</evidence>
<dbReference type="GO" id="GO:0043952">
    <property type="term" value="P:protein transport by the Sec complex"/>
    <property type="evidence" value="ECO:0007669"/>
    <property type="project" value="UniProtKB-UniRule"/>
</dbReference>
<dbReference type="EMBL" id="JACQMI010000013">
    <property type="protein sequence ID" value="MBI4132891.1"/>
    <property type="molecule type" value="Genomic_DNA"/>
</dbReference>
<dbReference type="GO" id="GO:0005886">
    <property type="term" value="C:plasma membrane"/>
    <property type="evidence" value="ECO:0007669"/>
    <property type="project" value="UniProtKB-SubCell"/>
</dbReference>
<reference evidence="10" key="1">
    <citation type="submission" date="2020-07" db="EMBL/GenBank/DDBJ databases">
        <title>Huge and variable diversity of episymbiotic CPR bacteria and DPANN archaea in groundwater ecosystems.</title>
        <authorList>
            <person name="He C.Y."/>
            <person name="Keren R."/>
            <person name="Whittaker M."/>
            <person name="Farag I.F."/>
            <person name="Doudna J."/>
            <person name="Cate J.H.D."/>
            <person name="Banfield J.F."/>
        </authorList>
    </citation>
    <scope>NUCLEOTIDE SEQUENCE</scope>
    <source>
        <strain evidence="10">NC_groundwater_1225_Ag_S-0.1um_56_177</strain>
    </source>
</reference>
<comment type="subcellular location">
    <subcellularLocation>
        <location evidence="9">Cell membrane</location>
        <topology evidence="9">Single-pass membrane protein</topology>
    </subcellularLocation>
    <subcellularLocation>
        <location evidence="1">Membrane</location>
    </subcellularLocation>
</comment>
<dbReference type="AlphaFoldDB" id="A0A932YZ05"/>
<sequence length="61" mass="7028">MLERLTTFLKEARIELKKVTWPTRRDTVRYTLAVILLSLAVAVFLGALDVGFTYLLNKFVL</sequence>
<comment type="caution">
    <text evidence="10">The sequence shown here is derived from an EMBL/GenBank/DDBJ whole genome shotgun (WGS) entry which is preliminary data.</text>
</comment>
<comment type="subunit">
    <text evidence="9">Component of the Sec protein translocase complex. Heterotrimer consisting of SecY, SecE and SecG subunits. The heterotrimers can form oligomers, although 1 heterotrimer is thought to be able to translocate proteins. Interacts with the ribosome. Interacts with SecDF, and other proteins may be involved. Interacts with SecA.</text>
</comment>
<dbReference type="PANTHER" id="PTHR33910:SF1">
    <property type="entry name" value="PROTEIN TRANSLOCASE SUBUNIT SECE"/>
    <property type="match status" value="1"/>
</dbReference>
<keyword evidence="7 9" id="KW-0811">Translocation</keyword>
<evidence type="ECO:0000313" key="10">
    <source>
        <dbReference type="EMBL" id="MBI4132891.1"/>
    </source>
</evidence>
<name>A0A932YZ05_9BACT</name>
<keyword evidence="2 9" id="KW-0813">Transport</keyword>
<evidence type="ECO:0000256" key="1">
    <source>
        <dbReference type="ARBA" id="ARBA00004370"/>
    </source>
</evidence>
<gene>
    <name evidence="9 10" type="primary">secE</name>
    <name evidence="10" type="ORF">HY473_02295</name>
</gene>
<dbReference type="GO" id="GO:0009306">
    <property type="term" value="P:protein secretion"/>
    <property type="evidence" value="ECO:0007669"/>
    <property type="project" value="UniProtKB-UniRule"/>
</dbReference>
<dbReference type="NCBIfam" id="TIGR00964">
    <property type="entry name" value="secE_bact"/>
    <property type="match status" value="1"/>
</dbReference>
<keyword evidence="6 9" id="KW-1133">Transmembrane helix</keyword>
<dbReference type="InterPro" id="IPR005807">
    <property type="entry name" value="SecE_bac"/>
</dbReference>
<organism evidence="10 11">
    <name type="scientific">Candidatus Sungiibacteriota bacterium</name>
    <dbReference type="NCBI Taxonomy" id="2750080"/>
    <lineage>
        <taxon>Bacteria</taxon>
        <taxon>Candidatus Sungiibacteriota</taxon>
    </lineage>
</organism>
<evidence type="ECO:0000256" key="6">
    <source>
        <dbReference type="ARBA" id="ARBA00022989"/>
    </source>
</evidence>
<dbReference type="GO" id="GO:0006605">
    <property type="term" value="P:protein targeting"/>
    <property type="evidence" value="ECO:0007669"/>
    <property type="project" value="UniProtKB-UniRule"/>
</dbReference>
<evidence type="ECO:0000313" key="11">
    <source>
        <dbReference type="Proteomes" id="UP000756703"/>
    </source>
</evidence>